<evidence type="ECO:0000313" key="1">
    <source>
        <dbReference type="EMBL" id="TLQ07013.1"/>
    </source>
</evidence>
<dbReference type="AlphaFoldDB" id="A0A5R9C2N8"/>
<dbReference type="EMBL" id="VBTE01000021">
    <property type="protein sequence ID" value="TLQ07013.1"/>
    <property type="molecule type" value="Genomic_DNA"/>
</dbReference>
<evidence type="ECO:0000313" key="2">
    <source>
        <dbReference type="Proteomes" id="UP000307201"/>
    </source>
</evidence>
<dbReference type="Proteomes" id="UP000307201">
    <property type="component" value="Unassembled WGS sequence"/>
</dbReference>
<comment type="caution">
    <text evidence="1">The sequence shown here is derived from an EMBL/GenBank/DDBJ whole genome shotgun (WGS) entry which is preliminary data.</text>
</comment>
<gene>
    <name evidence="1" type="ORF">FEZ48_07735</name>
</gene>
<accession>A0A5R9C2N8</accession>
<protein>
    <submittedName>
        <fullName evidence="1">Uncharacterized protein</fullName>
    </submittedName>
</protein>
<organism evidence="1 2">
    <name type="scientific">Marinilactibacillus psychrotolerans</name>
    <dbReference type="NCBI Taxonomy" id="191770"/>
    <lineage>
        <taxon>Bacteria</taxon>
        <taxon>Bacillati</taxon>
        <taxon>Bacillota</taxon>
        <taxon>Bacilli</taxon>
        <taxon>Lactobacillales</taxon>
        <taxon>Carnobacteriaceae</taxon>
        <taxon>Marinilactibacillus</taxon>
    </lineage>
</organism>
<reference evidence="1 2" key="1">
    <citation type="submission" date="2019-05" db="EMBL/GenBank/DDBJ databases">
        <title>The metagenome of a microbial culture collection derived from dairy environment covers the genomic content of the human microbiome.</title>
        <authorList>
            <person name="Roder T."/>
            <person name="Wuthrich D."/>
            <person name="Sattari Z."/>
            <person name="Von Ah U."/>
            <person name="Bar C."/>
            <person name="Ronchi F."/>
            <person name="Macpherson A.J."/>
            <person name="Ganal-Vonarburg S.C."/>
            <person name="Bruggmann R."/>
            <person name="Vergeres G."/>
        </authorList>
    </citation>
    <scope>NUCLEOTIDE SEQUENCE [LARGE SCALE GENOMIC DNA]</scope>
    <source>
        <strain evidence="1 2">FAM 24235</strain>
    </source>
</reference>
<proteinExistence type="predicted"/>
<sequence length="119" mass="13965">MWQNIDNSRENKRKSLDFFSLAKNKLIYLVKSTKKRGYAMIGMIENYRLNLRAILRSDLCAERKQAILSRLVEQITVLYENSSYSLSQNVEDVTEEERAALCEVRKEATEEIQKLTRQS</sequence>
<dbReference type="RefSeq" id="WP_171034394.1">
    <property type="nucleotide sequence ID" value="NZ_VBTE01000021.1"/>
</dbReference>
<name>A0A5R9C2N8_9LACT</name>